<accession>A0AAD1Z9I4</accession>
<dbReference type="CDD" id="cd00303">
    <property type="entry name" value="retropepsin_like"/>
    <property type="match status" value="1"/>
</dbReference>
<reference evidence="1" key="1">
    <citation type="submission" date="2023-05" db="EMBL/GenBank/DDBJ databases">
        <authorList>
            <person name="Huff M."/>
        </authorList>
    </citation>
    <scope>NUCLEOTIDE SEQUENCE</scope>
</reference>
<evidence type="ECO:0000313" key="1">
    <source>
        <dbReference type="EMBL" id="CAI9763836.1"/>
    </source>
</evidence>
<dbReference type="AlphaFoldDB" id="A0AAD1Z9I4"/>
<evidence type="ECO:0000313" key="2">
    <source>
        <dbReference type="Proteomes" id="UP000834106"/>
    </source>
</evidence>
<dbReference type="Proteomes" id="UP000834106">
    <property type="component" value="Chromosome 6"/>
</dbReference>
<dbReference type="PANTHER" id="PTHR33240">
    <property type="entry name" value="OS08G0508500 PROTEIN"/>
    <property type="match status" value="1"/>
</dbReference>
<name>A0AAD1Z9I4_9LAMI</name>
<gene>
    <name evidence="1" type="ORF">FPE_LOCUS11266</name>
</gene>
<dbReference type="PANTHER" id="PTHR33240:SF15">
    <property type="entry name" value="GAG-PRO-LIKE PROTEIN"/>
    <property type="match status" value="1"/>
</dbReference>
<proteinExistence type="predicted"/>
<sequence>MIGIDPETSNSLREIQQEQQPIREIDTSLVDPMWEEDVVSVHFPHCDALVVRAVVACNGLKCMLVDNDSSINILFRTTFDKMAVDHELTPMSSPLYGFTGDIIIPRGKITLAVEIGASPQVAHHFMEFLIVDRRSTYHGVLGRPTLKGL</sequence>
<dbReference type="EMBL" id="OU503041">
    <property type="protein sequence ID" value="CAI9763836.1"/>
    <property type="molecule type" value="Genomic_DNA"/>
</dbReference>
<keyword evidence="2" id="KW-1185">Reference proteome</keyword>
<protein>
    <submittedName>
        <fullName evidence="1">Uncharacterized protein</fullName>
    </submittedName>
</protein>
<organism evidence="1 2">
    <name type="scientific">Fraxinus pennsylvanica</name>
    <dbReference type="NCBI Taxonomy" id="56036"/>
    <lineage>
        <taxon>Eukaryota</taxon>
        <taxon>Viridiplantae</taxon>
        <taxon>Streptophyta</taxon>
        <taxon>Embryophyta</taxon>
        <taxon>Tracheophyta</taxon>
        <taxon>Spermatophyta</taxon>
        <taxon>Magnoliopsida</taxon>
        <taxon>eudicotyledons</taxon>
        <taxon>Gunneridae</taxon>
        <taxon>Pentapetalae</taxon>
        <taxon>asterids</taxon>
        <taxon>lamiids</taxon>
        <taxon>Lamiales</taxon>
        <taxon>Oleaceae</taxon>
        <taxon>Oleeae</taxon>
        <taxon>Fraxinus</taxon>
    </lineage>
</organism>